<organism evidence="1 2">
    <name type="scientific">Caenorhabditis bovis</name>
    <dbReference type="NCBI Taxonomy" id="2654633"/>
    <lineage>
        <taxon>Eukaryota</taxon>
        <taxon>Metazoa</taxon>
        <taxon>Ecdysozoa</taxon>
        <taxon>Nematoda</taxon>
        <taxon>Chromadorea</taxon>
        <taxon>Rhabditida</taxon>
        <taxon>Rhabditina</taxon>
        <taxon>Rhabditomorpha</taxon>
        <taxon>Rhabditoidea</taxon>
        <taxon>Rhabditidae</taxon>
        <taxon>Peloderinae</taxon>
        <taxon>Caenorhabditis</taxon>
    </lineage>
</organism>
<sequence>MADQWGDFLPNNLLFNLNANAQDAQDDQGLPAFVADQPALIMQASDNSIQQHAAQNNLANFNGQEQNVEAPEIGANFDNMEEDDFPEFDEMLANMGFMGDGQCGDVLNNINGSCVGHANPDLPCYCWTRLVGNQDIVPMAVSQNLGNMVAVEAINGEQFNNRVKMCDSSNGSLTPNNLAPIFNNLTLNDTDKYSFSTSGLENMSNMMEPNEWADYENGIKIGNGMPNQPTVRQNSSNIANGNRNASSNPNGRVEFFIVREGSQALEDLSWWPRRRNSNDVSDAPNYFNHIFENPNRDGLDEGHDDYAIPVRESERLEEILQTLLESTNRTEIRVKLEDQFLEPGEISENERGHEAGQNVHENTQCSICLGDVMTEPQRCGMCRMIVGCKPYEIDGTN</sequence>
<keyword evidence="2" id="KW-1185">Reference proteome</keyword>
<comment type="caution">
    <text evidence="1">The sequence shown here is derived from an EMBL/GenBank/DDBJ whole genome shotgun (WGS) entry which is preliminary data.</text>
</comment>
<name>A0A8S1F9B8_9PELO</name>
<dbReference type="EMBL" id="CADEPM010000010">
    <property type="protein sequence ID" value="CAB3410453.1"/>
    <property type="molecule type" value="Genomic_DNA"/>
</dbReference>
<reference evidence="1 2" key="1">
    <citation type="submission" date="2020-04" db="EMBL/GenBank/DDBJ databases">
        <authorList>
            <person name="Laetsch R D."/>
            <person name="Stevens L."/>
            <person name="Kumar S."/>
            <person name="Blaxter L. M."/>
        </authorList>
    </citation>
    <scope>NUCLEOTIDE SEQUENCE [LARGE SCALE GENOMIC DNA]</scope>
</reference>
<accession>A0A8S1F9B8</accession>
<evidence type="ECO:0000313" key="1">
    <source>
        <dbReference type="EMBL" id="CAB3410453.1"/>
    </source>
</evidence>
<proteinExistence type="predicted"/>
<dbReference type="Proteomes" id="UP000494206">
    <property type="component" value="Unassembled WGS sequence"/>
</dbReference>
<evidence type="ECO:0000313" key="2">
    <source>
        <dbReference type="Proteomes" id="UP000494206"/>
    </source>
</evidence>
<gene>
    <name evidence="1" type="ORF">CBOVIS_LOCUS11976</name>
</gene>
<dbReference type="AlphaFoldDB" id="A0A8S1F9B8"/>
<protein>
    <submittedName>
        <fullName evidence="1">Uncharacterized protein</fullName>
    </submittedName>
</protein>